<accession>A0A9X1B831</accession>
<evidence type="ECO:0000259" key="2">
    <source>
        <dbReference type="PROSITE" id="PS51782"/>
    </source>
</evidence>
<dbReference type="PROSITE" id="PS51782">
    <property type="entry name" value="LYSM"/>
    <property type="match status" value="1"/>
</dbReference>
<feature type="compositionally biased region" description="Low complexity" evidence="1">
    <location>
        <begin position="115"/>
        <end position="137"/>
    </location>
</feature>
<evidence type="ECO:0000313" key="4">
    <source>
        <dbReference type="Proteomes" id="UP001138802"/>
    </source>
</evidence>
<evidence type="ECO:0000313" key="3">
    <source>
        <dbReference type="EMBL" id="MBK1643848.1"/>
    </source>
</evidence>
<sequence length="137" mass="14372">MFARGADQAWRTPQPSAGRPRKWFSAIILVGVIALLAGCASKHPAPVGGWDWTGPVPDGYYLIRPGDTLSALAARRGVSLHTLARWNDLDSPDQIYAGRLLRVQPPDGSPPPVPARTTSAARAGAVAATRSSSPAPA</sequence>
<dbReference type="EMBL" id="NRSD01000002">
    <property type="protein sequence ID" value="MBK1643848.1"/>
    <property type="molecule type" value="Genomic_DNA"/>
</dbReference>
<proteinExistence type="predicted"/>
<organism evidence="3 4">
    <name type="scientific">Thiocapsa imhoffii</name>
    <dbReference type="NCBI Taxonomy" id="382777"/>
    <lineage>
        <taxon>Bacteria</taxon>
        <taxon>Pseudomonadati</taxon>
        <taxon>Pseudomonadota</taxon>
        <taxon>Gammaproteobacteria</taxon>
        <taxon>Chromatiales</taxon>
        <taxon>Chromatiaceae</taxon>
        <taxon>Thiocapsa</taxon>
    </lineage>
</organism>
<name>A0A9X1B831_9GAMM</name>
<keyword evidence="4" id="KW-1185">Reference proteome</keyword>
<gene>
    <name evidence="3" type="ORF">CKO25_04060</name>
</gene>
<dbReference type="Gene3D" id="3.10.350.10">
    <property type="entry name" value="LysM domain"/>
    <property type="match status" value="1"/>
</dbReference>
<dbReference type="AlphaFoldDB" id="A0A9X1B831"/>
<dbReference type="Proteomes" id="UP001138802">
    <property type="component" value="Unassembled WGS sequence"/>
</dbReference>
<comment type="caution">
    <text evidence="3">The sequence shown here is derived from an EMBL/GenBank/DDBJ whole genome shotgun (WGS) entry which is preliminary data.</text>
</comment>
<dbReference type="SMART" id="SM00257">
    <property type="entry name" value="LysM"/>
    <property type="match status" value="1"/>
</dbReference>
<reference evidence="3 4" key="1">
    <citation type="journal article" date="2020" name="Microorganisms">
        <title>Osmotic Adaptation and Compatible Solute Biosynthesis of Phototrophic Bacteria as Revealed from Genome Analyses.</title>
        <authorList>
            <person name="Imhoff J.F."/>
            <person name="Rahn T."/>
            <person name="Kunzel S."/>
            <person name="Keller A."/>
            <person name="Neulinger S.C."/>
        </authorList>
    </citation>
    <scope>NUCLEOTIDE SEQUENCE [LARGE SCALE GENOMIC DNA]</scope>
    <source>
        <strain evidence="3 4">DSM 21303</strain>
    </source>
</reference>
<feature type="region of interest" description="Disordered" evidence="1">
    <location>
        <begin position="102"/>
        <end position="137"/>
    </location>
</feature>
<dbReference type="InterPro" id="IPR036779">
    <property type="entry name" value="LysM_dom_sf"/>
</dbReference>
<dbReference type="Pfam" id="PF01476">
    <property type="entry name" value="LysM"/>
    <property type="match status" value="1"/>
</dbReference>
<dbReference type="InterPro" id="IPR018392">
    <property type="entry name" value="LysM"/>
</dbReference>
<feature type="domain" description="LysM" evidence="2">
    <location>
        <begin position="59"/>
        <end position="103"/>
    </location>
</feature>
<evidence type="ECO:0000256" key="1">
    <source>
        <dbReference type="SAM" id="MobiDB-lite"/>
    </source>
</evidence>
<dbReference type="CDD" id="cd00118">
    <property type="entry name" value="LysM"/>
    <property type="match status" value="1"/>
</dbReference>
<feature type="non-terminal residue" evidence="3">
    <location>
        <position position="137"/>
    </location>
</feature>
<dbReference type="SUPFAM" id="SSF54106">
    <property type="entry name" value="LysM domain"/>
    <property type="match status" value="1"/>
</dbReference>
<protein>
    <recommendedName>
        <fullName evidence="2">LysM domain-containing protein</fullName>
    </recommendedName>
</protein>